<dbReference type="EC" id="3.6.1.27" evidence="3 14"/>
<dbReference type="InterPro" id="IPR003824">
    <property type="entry name" value="UppP"/>
</dbReference>
<keyword evidence="9 14" id="KW-0472">Membrane</keyword>
<proteinExistence type="inferred from homology"/>
<feature type="transmembrane region" description="Helical" evidence="14">
    <location>
        <begin position="159"/>
        <end position="178"/>
    </location>
</feature>
<dbReference type="PANTHER" id="PTHR30622">
    <property type="entry name" value="UNDECAPRENYL-DIPHOSPHATASE"/>
    <property type="match status" value="1"/>
</dbReference>
<dbReference type="GO" id="GO:0046677">
    <property type="term" value="P:response to antibiotic"/>
    <property type="evidence" value="ECO:0007669"/>
    <property type="project" value="UniProtKB-UniRule"/>
</dbReference>
<dbReference type="NCBIfam" id="NF001390">
    <property type="entry name" value="PRK00281.1-4"/>
    <property type="match status" value="1"/>
</dbReference>
<gene>
    <name evidence="14" type="primary">uppP</name>
    <name evidence="15" type="ORF">ALQ08_04409</name>
</gene>
<dbReference type="GO" id="GO:0050380">
    <property type="term" value="F:undecaprenyl-diphosphatase activity"/>
    <property type="evidence" value="ECO:0007669"/>
    <property type="project" value="UniProtKB-UniRule"/>
</dbReference>
<feature type="transmembrane region" description="Helical" evidence="14">
    <location>
        <begin position="326"/>
        <end position="345"/>
    </location>
</feature>
<evidence type="ECO:0000313" key="16">
    <source>
        <dbReference type="Proteomes" id="UP000269044"/>
    </source>
</evidence>
<comment type="function">
    <text evidence="14">Catalyzes the dephosphorylation of undecaprenyl diphosphate (UPP). Confers resistance to bacitracin.</text>
</comment>
<keyword evidence="6 14" id="KW-0812">Transmembrane</keyword>
<dbReference type="Pfam" id="PF02673">
    <property type="entry name" value="BacA"/>
    <property type="match status" value="1"/>
</dbReference>
<feature type="transmembrane region" description="Helical" evidence="14">
    <location>
        <begin position="263"/>
        <end position="281"/>
    </location>
</feature>
<comment type="catalytic activity">
    <reaction evidence="13 14">
        <text>di-trans,octa-cis-undecaprenyl diphosphate + H2O = di-trans,octa-cis-undecaprenyl phosphate + phosphate + H(+)</text>
        <dbReference type="Rhea" id="RHEA:28094"/>
        <dbReference type="ChEBI" id="CHEBI:15377"/>
        <dbReference type="ChEBI" id="CHEBI:15378"/>
        <dbReference type="ChEBI" id="CHEBI:43474"/>
        <dbReference type="ChEBI" id="CHEBI:58405"/>
        <dbReference type="ChEBI" id="CHEBI:60392"/>
        <dbReference type="EC" id="3.6.1.27"/>
    </reaction>
</comment>
<evidence type="ECO:0000256" key="4">
    <source>
        <dbReference type="ARBA" id="ARBA00021581"/>
    </source>
</evidence>
<evidence type="ECO:0000256" key="13">
    <source>
        <dbReference type="ARBA" id="ARBA00047594"/>
    </source>
</evidence>
<comment type="miscellaneous">
    <text evidence="14">Bacitracin is thought to be involved in the inhibition of peptidoglycan synthesis by sequestering undecaprenyl diphosphate, thereby reducing the pool of lipid carrier available.</text>
</comment>
<dbReference type="NCBIfam" id="TIGR00753">
    <property type="entry name" value="undec_PP_bacA"/>
    <property type="match status" value="1"/>
</dbReference>
<evidence type="ECO:0000256" key="7">
    <source>
        <dbReference type="ARBA" id="ARBA00022801"/>
    </source>
</evidence>
<evidence type="ECO:0000256" key="14">
    <source>
        <dbReference type="HAMAP-Rule" id="MF_01006"/>
    </source>
</evidence>
<dbReference type="EMBL" id="RBRA01000070">
    <property type="protein sequence ID" value="RMQ27166.1"/>
    <property type="molecule type" value="Genomic_DNA"/>
</dbReference>
<evidence type="ECO:0000313" key="15">
    <source>
        <dbReference type="EMBL" id="RMQ27166.1"/>
    </source>
</evidence>
<dbReference type="GO" id="GO:0009252">
    <property type="term" value="P:peptidoglycan biosynthetic process"/>
    <property type="evidence" value="ECO:0007669"/>
    <property type="project" value="UniProtKB-KW"/>
</dbReference>
<comment type="similarity">
    <text evidence="2 14">Belongs to the UppP family.</text>
</comment>
<keyword evidence="5 14" id="KW-1003">Cell membrane</keyword>
<dbReference type="AlphaFoldDB" id="A0A3M4KDB2"/>
<organism evidence="15 16">
    <name type="scientific">Pseudomonas syringae pv. delphinii</name>
    <dbReference type="NCBI Taxonomy" id="192088"/>
    <lineage>
        <taxon>Bacteria</taxon>
        <taxon>Pseudomonadati</taxon>
        <taxon>Pseudomonadota</taxon>
        <taxon>Gammaproteobacteria</taxon>
        <taxon>Pseudomonadales</taxon>
        <taxon>Pseudomonadaceae</taxon>
        <taxon>Pseudomonas</taxon>
    </lineage>
</organism>
<evidence type="ECO:0000256" key="6">
    <source>
        <dbReference type="ARBA" id="ARBA00022692"/>
    </source>
</evidence>
<evidence type="ECO:0000256" key="12">
    <source>
        <dbReference type="ARBA" id="ARBA00032932"/>
    </source>
</evidence>
<keyword evidence="10 14" id="KW-0046">Antibiotic resistance</keyword>
<comment type="caution">
    <text evidence="15">The sequence shown here is derived from an EMBL/GenBank/DDBJ whole genome shotgun (WGS) entry which is preliminary data.</text>
</comment>
<evidence type="ECO:0000256" key="5">
    <source>
        <dbReference type="ARBA" id="ARBA00022475"/>
    </source>
</evidence>
<feature type="transmembrane region" description="Helical" evidence="14">
    <location>
        <begin position="293"/>
        <end position="314"/>
    </location>
</feature>
<dbReference type="NCBIfam" id="NF001389">
    <property type="entry name" value="PRK00281.1-2"/>
    <property type="match status" value="1"/>
</dbReference>
<feature type="transmembrane region" description="Helical" evidence="14">
    <location>
        <begin position="184"/>
        <end position="205"/>
    </location>
</feature>
<name>A0A3M4KDB2_9PSED</name>
<evidence type="ECO:0000256" key="10">
    <source>
        <dbReference type="ARBA" id="ARBA00023251"/>
    </source>
</evidence>
<protein>
    <recommendedName>
        <fullName evidence="4 14">Undecaprenyl-diphosphatase</fullName>
        <ecNumber evidence="3 14">3.6.1.27</ecNumber>
    </recommendedName>
    <alternativeName>
        <fullName evidence="12 14">Bacitracin resistance protein</fullName>
    </alternativeName>
    <alternativeName>
        <fullName evidence="11 14">Undecaprenyl pyrophosphate phosphatase</fullName>
    </alternativeName>
</protein>
<evidence type="ECO:0000256" key="2">
    <source>
        <dbReference type="ARBA" id="ARBA00010621"/>
    </source>
</evidence>
<evidence type="ECO:0000256" key="3">
    <source>
        <dbReference type="ARBA" id="ARBA00012374"/>
    </source>
</evidence>
<keyword evidence="14" id="KW-0133">Cell shape</keyword>
<keyword evidence="7 14" id="KW-0378">Hydrolase</keyword>
<keyword evidence="14" id="KW-0573">Peptidoglycan synthesis</keyword>
<dbReference type="HAMAP" id="MF_01006">
    <property type="entry name" value="Undec_diphosphatase"/>
    <property type="match status" value="1"/>
</dbReference>
<evidence type="ECO:0000256" key="9">
    <source>
        <dbReference type="ARBA" id="ARBA00023136"/>
    </source>
</evidence>
<dbReference type="PANTHER" id="PTHR30622:SF3">
    <property type="entry name" value="UNDECAPRENYL-DIPHOSPHATASE"/>
    <property type="match status" value="1"/>
</dbReference>
<sequence>MYALLRAAGSLSSSGATPAGALRAGLLAFRAWHSLDAQSRLAAGSSYVQACGGIVATIFYTTTLNSEPAASLHGGMMDLWTAAQALILGIVEGLTEFLPISSTGHQIIVADLIDFGGERAMAFNIIIQLGAILAVVWEFRRKILDVVVGLPKQQEAQRFTLNLLIAFMPAVVLGVIFADTIHHYLFNAITVATALVVGGVIMLWAERRVHTVRTETVDDMTWSDALKIGLVQCLAMIPGTSRSGSTIIGGLLFGLSRKAATEFSFFLAMPTMVGAAVYSGYKYRDMFRPDDFAVFAIGFITSFVFAMIAVRALLKFIATHSYAVFAWYRIAFGLLILATWQFGWIDWASAKA</sequence>
<dbReference type="GO" id="GO:0005886">
    <property type="term" value="C:plasma membrane"/>
    <property type="evidence" value="ECO:0007669"/>
    <property type="project" value="UniProtKB-SubCell"/>
</dbReference>
<evidence type="ECO:0000256" key="1">
    <source>
        <dbReference type="ARBA" id="ARBA00004651"/>
    </source>
</evidence>
<evidence type="ECO:0000256" key="11">
    <source>
        <dbReference type="ARBA" id="ARBA00032707"/>
    </source>
</evidence>
<keyword evidence="14" id="KW-0961">Cell wall biogenesis/degradation</keyword>
<accession>A0A3M4KDB2</accession>
<feature type="transmembrane region" description="Helical" evidence="14">
    <location>
        <begin position="120"/>
        <end position="139"/>
    </location>
</feature>
<reference evidence="15 16" key="1">
    <citation type="submission" date="2018-08" db="EMBL/GenBank/DDBJ databases">
        <title>Recombination of ecologically and evolutionarily significant loci maintains genetic cohesion in the Pseudomonas syringae species complex.</title>
        <authorList>
            <person name="Dillon M."/>
            <person name="Thakur S."/>
            <person name="Almeida R.N.D."/>
            <person name="Weir B.S."/>
            <person name="Guttman D.S."/>
        </authorList>
    </citation>
    <scope>NUCLEOTIDE SEQUENCE [LARGE SCALE GENOMIC DNA]</scope>
    <source>
        <strain evidence="15 16">ICMP 13052</strain>
    </source>
</reference>
<evidence type="ECO:0000256" key="8">
    <source>
        <dbReference type="ARBA" id="ARBA00022989"/>
    </source>
</evidence>
<keyword evidence="8 14" id="KW-1133">Transmembrane helix</keyword>
<comment type="subcellular location">
    <subcellularLocation>
        <location evidence="1 14">Cell membrane</location>
        <topology evidence="1 14">Multi-pass membrane protein</topology>
    </subcellularLocation>
</comment>
<dbReference type="Proteomes" id="UP000269044">
    <property type="component" value="Unassembled WGS sequence"/>
</dbReference>
<dbReference type="GO" id="GO:0071555">
    <property type="term" value="P:cell wall organization"/>
    <property type="evidence" value="ECO:0007669"/>
    <property type="project" value="UniProtKB-KW"/>
</dbReference>
<dbReference type="GO" id="GO:0008360">
    <property type="term" value="P:regulation of cell shape"/>
    <property type="evidence" value="ECO:0007669"/>
    <property type="project" value="UniProtKB-KW"/>
</dbReference>